<evidence type="ECO:0000313" key="2">
    <source>
        <dbReference type="Proteomes" id="UP000273054"/>
    </source>
</evidence>
<dbReference type="Proteomes" id="UP000273054">
    <property type="component" value="Segment"/>
</dbReference>
<reference evidence="1" key="1">
    <citation type="submission" date="2018-03" db="EMBL/GenBank/DDBJ databases">
        <authorList>
            <consortium name="Urmite Genomes"/>
        </authorList>
    </citation>
    <scope>NUCLEOTIDE SEQUENCE [LARGE SCALE GENOMIC DNA]</scope>
    <source>
        <strain evidence="1">IHUMI-27.7</strain>
    </source>
</reference>
<keyword evidence="2" id="KW-1185">Reference proteome</keyword>
<dbReference type="EMBL" id="LT994651">
    <property type="protein sequence ID" value="SPN79085.1"/>
    <property type="molecule type" value="Genomic_DNA"/>
</dbReference>
<evidence type="ECO:0000313" key="1">
    <source>
        <dbReference type="EMBL" id="SPN79085.1"/>
    </source>
</evidence>
<accession>A0A2R8FDK6</accession>
<sequence length="303" mass="34457">MQRIQKKTAKPTTRARRERKVLTPEEFTELVKKINKDSTNLNKLASVVYALPKGKRIVIPTDGAFAQFPEGIQIGRTELKSLQSQHSSEIASLAGYFKSGLTAKKKTGKTINHKVFIGPELLRFFREGDFGPSYKDDGEEYVSTDIPIVDELPLLRERGFAYTVTLANLFYIYSDVHRLTRSNRYRADEFMLEALGGIFDRIIEERRLHPRLNKKEQLITFNPEDFDLTGFNSIIKYGRFVRPDEKDPVEGATVLNEEQLALYNDPSLNAELAEERDITIVTKAARNTARAQRREAEAAAAAE</sequence>
<name>A0A2R8FDK6_9VIRU</name>
<gene>
    <name evidence="1" type="ORF">BRZCDTV_149</name>
</gene>
<protein>
    <submittedName>
        <fullName evidence="1">Uncharacterized protein</fullName>
    </submittedName>
</protein>
<organism evidence="1">
    <name type="scientific">Brazilian cedratvirus IHUMI</name>
    <dbReference type="NCBI Taxonomy" id="2126980"/>
    <lineage>
        <taxon>Viruses</taxon>
        <taxon>Pithoviruses</taxon>
        <taxon>Orthocedratvirinae</taxon>
        <taxon>Alphacedratvirus</taxon>
        <taxon>Alphacedratvirus brasiliense</taxon>
    </lineage>
</organism>
<proteinExistence type="predicted"/>